<dbReference type="AlphaFoldDB" id="R6IAV0"/>
<organism evidence="5">
    <name type="scientific">Phascolarctobacterium faecium</name>
    <dbReference type="NCBI Taxonomy" id="33025"/>
    <lineage>
        <taxon>Bacteria</taxon>
        <taxon>Bacillati</taxon>
        <taxon>Bacillota</taxon>
        <taxon>Negativicutes</taxon>
        <taxon>Acidaminococcales</taxon>
        <taxon>Acidaminococcaceae</taxon>
        <taxon>Phascolarctobacterium</taxon>
    </lineage>
</organism>
<dbReference type="InterPro" id="IPR013747">
    <property type="entry name" value="ACP_syn_III_C"/>
</dbReference>
<dbReference type="eggNOG" id="COG0332">
    <property type="taxonomic scope" value="Bacteria"/>
</dbReference>
<protein>
    <submittedName>
        <fullName evidence="5">Uncharacterized protein</fullName>
    </submittedName>
</protein>
<dbReference type="InterPro" id="IPR013751">
    <property type="entry name" value="ACP_syn_III_N"/>
</dbReference>
<keyword evidence="1" id="KW-0808">Transferase</keyword>
<name>R6IAV0_9FIRM</name>
<keyword evidence="2" id="KW-0012">Acyltransferase</keyword>
<evidence type="ECO:0000259" key="4">
    <source>
        <dbReference type="Pfam" id="PF08545"/>
    </source>
</evidence>
<dbReference type="SUPFAM" id="SSF53901">
    <property type="entry name" value="Thiolase-like"/>
    <property type="match status" value="1"/>
</dbReference>
<dbReference type="PANTHER" id="PTHR34069">
    <property type="entry name" value="3-OXOACYL-[ACYL-CARRIER-PROTEIN] SYNTHASE 3"/>
    <property type="match status" value="1"/>
</dbReference>
<feature type="domain" description="Beta-ketoacyl-[acyl-carrier-protein] synthase III N-terminal" evidence="4">
    <location>
        <begin position="115"/>
        <end position="180"/>
    </location>
</feature>
<dbReference type="RefSeq" id="WP_021718366.1">
    <property type="nucleotide sequence ID" value="NZ_CAKVZF010000001.1"/>
</dbReference>
<dbReference type="STRING" id="1262914.BN533_01466"/>
<dbReference type="EMBL" id="CBDS010000087">
    <property type="protein sequence ID" value="CDB46410.1"/>
    <property type="molecule type" value="Genomic_DNA"/>
</dbReference>
<reference evidence="5" key="1">
    <citation type="submission" date="2012-11" db="EMBL/GenBank/DDBJ databases">
        <title>Dependencies among metagenomic species, viruses, plasmids and units of genetic variation.</title>
        <authorList>
            <person name="Nielsen H.B."/>
            <person name="Almeida M."/>
            <person name="Juncker A.S."/>
            <person name="Rasmussen S."/>
            <person name="Li J."/>
            <person name="Sunagawa S."/>
            <person name="Plichta D."/>
            <person name="Gautier L."/>
            <person name="Le Chatelier E."/>
            <person name="Peletier E."/>
            <person name="Bonde I."/>
            <person name="Nielsen T."/>
            <person name="Manichanh C."/>
            <person name="Arumugam M."/>
            <person name="Batto J."/>
            <person name="Santos M.B.Q.D."/>
            <person name="Blom N."/>
            <person name="Borruel N."/>
            <person name="Burgdorf K.S."/>
            <person name="Boumezbeur F."/>
            <person name="Casellas F."/>
            <person name="Dore J."/>
            <person name="Guarner F."/>
            <person name="Hansen T."/>
            <person name="Hildebrand F."/>
            <person name="Kaas R.S."/>
            <person name="Kennedy S."/>
            <person name="Kristiansen K."/>
            <person name="Kultima J.R."/>
            <person name="Leonard P."/>
            <person name="Levenez F."/>
            <person name="Lund O."/>
            <person name="Moumen B."/>
            <person name="Le Paslier D."/>
            <person name="Pons N."/>
            <person name="Pedersen O."/>
            <person name="Prifti E."/>
            <person name="Qin J."/>
            <person name="Raes J."/>
            <person name="Tap J."/>
            <person name="Tims S."/>
            <person name="Ussery D.W."/>
            <person name="Yamada T."/>
            <person name="MetaHit consortium"/>
            <person name="Renault P."/>
            <person name="Sicheritz-Ponten T."/>
            <person name="Bork P."/>
            <person name="Wang J."/>
            <person name="Brunak S."/>
            <person name="Ehrlich S.D."/>
        </authorList>
    </citation>
    <scope>NUCLEOTIDE SEQUENCE [LARGE SCALE GENOMIC DNA]</scope>
</reference>
<dbReference type="InterPro" id="IPR016039">
    <property type="entry name" value="Thiolase-like"/>
</dbReference>
<gene>
    <name evidence="5" type="ORF">BN533_01466</name>
</gene>
<dbReference type="GO" id="GO:0006633">
    <property type="term" value="P:fatty acid biosynthetic process"/>
    <property type="evidence" value="ECO:0007669"/>
    <property type="project" value="InterPro"/>
</dbReference>
<dbReference type="Pfam" id="PF08545">
    <property type="entry name" value="ACP_syn_III"/>
    <property type="match status" value="1"/>
</dbReference>
<dbReference type="PANTHER" id="PTHR34069:SF2">
    <property type="entry name" value="BETA-KETOACYL-[ACYL-CARRIER-PROTEIN] SYNTHASE III"/>
    <property type="match status" value="1"/>
</dbReference>
<evidence type="ECO:0000259" key="3">
    <source>
        <dbReference type="Pfam" id="PF08541"/>
    </source>
</evidence>
<evidence type="ECO:0000256" key="2">
    <source>
        <dbReference type="ARBA" id="ARBA00023315"/>
    </source>
</evidence>
<comment type="caution">
    <text evidence="5">The sequence shown here is derived from an EMBL/GenBank/DDBJ whole genome shotgun (WGS) entry which is preliminary data.</text>
</comment>
<evidence type="ECO:0000313" key="5">
    <source>
        <dbReference type="EMBL" id="CDB46410.1"/>
    </source>
</evidence>
<accession>R6IAV0</accession>
<dbReference type="GO" id="GO:0044550">
    <property type="term" value="P:secondary metabolite biosynthetic process"/>
    <property type="evidence" value="ECO:0007669"/>
    <property type="project" value="TreeGrafter"/>
</dbReference>
<sequence length="366" mass="40047">MNFFEFKGIKIAGMATAVPDRHQKMSDYDYLFAEGEVEKFCAATGIYEKYNAYGVGTTTSDLCVAAANKLFEKLNINKDTIDGLIMITQTPDYFVPPTSCIVQHRLGLDNCGLVYDSNIGCTAFPFGLQMACANIMAGCKRILLLVGDANPNRGETSNKDGLLFGDAGVAIIVEKTDEDISPINIAIETIGSGYKSLITPYGMERHPLPVVAQTRGFEFAAYYNNATYMSGTDVFTFSIKDAPRTTKTFLANLGNDISDFDFVSIHQANKMIIDNVAKRIKAPQEKVINSIERFGNTRGASTAVNICDYAENNNIYEGNKKILALAFGIGLNVTVASFTIDMSVCLPIIKTSEVYDDGIDSETYFK</sequence>
<dbReference type="HOGENOM" id="CLU_039592_1_0_9"/>
<dbReference type="Gene3D" id="3.40.47.10">
    <property type="match status" value="1"/>
</dbReference>
<dbReference type="CDD" id="cd00830">
    <property type="entry name" value="KAS_III"/>
    <property type="match status" value="1"/>
</dbReference>
<proteinExistence type="predicted"/>
<dbReference type="Pfam" id="PF08541">
    <property type="entry name" value="ACP_syn_III_C"/>
    <property type="match status" value="1"/>
</dbReference>
<evidence type="ECO:0000256" key="1">
    <source>
        <dbReference type="ARBA" id="ARBA00022679"/>
    </source>
</evidence>
<feature type="domain" description="Beta-ketoacyl-[acyl-carrier-protein] synthase III C-terminal" evidence="3">
    <location>
        <begin position="252"/>
        <end position="337"/>
    </location>
</feature>
<dbReference type="GO" id="GO:0004315">
    <property type="term" value="F:3-oxoacyl-[acyl-carrier-protein] synthase activity"/>
    <property type="evidence" value="ECO:0007669"/>
    <property type="project" value="InterPro"/>
</dbReference>